<dbReference type="HOGENOM" id="CLU_031040_10_2_7"/>
<comment type="function">
    <text evidence="4">Has an important function as a repair enzyme for proteins that have been inactivated by oxidation. Catalyzes the reversible oxidation-reduction of methionine sulfoxide in proteins to methionine.</text>
</comment>
<sequence length="173" mass="19760">MAVIYLAGGCFWGVQGYFDRLKGVLDSVVGYANSQIANPSYELVCSGTSGAAEALRLEYDESVLSLREIMERFLSIIDPCALNYQGNDRGTQYRSGVYYVDLENENVIRECLRAWEQRQNLKAVTEILPLVNFYEAESYHQKYLEKNPNGYCHIDIDAALRSFRDSKKETKKQ</sequence>
<dbReference type="InterPro" id="IPR002569">
    <property type="entry name" value="Met_Sox_Rdtase_MsrA_dom"/>
</dbReference>
<feature type="domain" description="Peptide methionine sulphoxide reductase MsrA" evidence="5">
    <location>
        <begin position="4"/>
        <end position="153"/>
    </location>
</feature>
<dbReference type="EMBL" id="ACDN02000049">
    <property type="protein sequence ID" value="EEO25017.1"/>
    <property type="molecule type" value="Genomic_DNA"/>
</dbReference>
<dbReference type="HAMAP" id="MF_01401">
    <property type="entry name" value="MsrA"/>
    <property type="match status" value="1"/>
</dbReference>
<dbReference type="Proteomes" id="UP000005085">
    <property type="component" value="Unassembled WGS sequence"/>
</dbReference>
<evidence type="ECO:0000256" key="3">
    <source>
        <dbReference type="ARBA" id="ARBA00048782"/>
    </source>
</evidence>
<evidence type="ECO:0000256" key="1">
    <source>
        <dbReference type="ARBA" id="ARBA00023002"/>
    </source>
</evidence>
<feature type="active site" evidence="4">
    <location>
        <position position="10"/>
    </location>
</feature>
<evidence type="ECO:0000256" key="2">
    <source>
        <dbReference type="ARBA" id="ARBA00047806"/>
    </source>
</evidence>
<accession>C3XJ28</accession>
<keyword evidence="1 4" id="KW-0560">Oxidoreductase</keyword>
<evidence type="ECO:0000313" key="6">
    <source>
        <dbReference type="EMBL" id="EEO25017.1"/>
    </source>
</evidence>
<dbReference type="InterPro" id="IPR050162">
    <property type="entry name" value="MsrA_MetSO_reductase"/>
</dbReference>
<proteinExistence type="inferred from homology"/>
<comment type="catalytic activity">
    <reaction evidence="2 4">
        <text>L-methionyl-[protein] + [thioredoxin]-disulfide + H2O = L-methionyl-(S)-S-oxide-[protein] + [thioredoxin]-dithiol</text>
        <dbReference type="Rhea" id="RHEA:14217"/>
        <dbReference type="Rhea" id="RHEA-COMP:10698"/>
        <dbReference type="Rhea" id="RHEA-COMP:10700"/>
        <dbReference type="Rhea" id="RHEA-COMP:12313"/>
        <dbReference type="Rhea" id="RHEA-COMP:12315"/>
        <dbReference type="ChEBI" id="CHEBI:15377"/>
        <dbReference type="ChEBI" id="CHEBI:16044"/>
        <dbReference type="ChEBI" id="CHEBI:29950"/>
        <dbReference type="ChEBI" id="CHEBI:44120"/>
        <dbReference type="ChEBI" id="CHEBI:50058"/>
        <dbReference type="EC" id="1.8.4.11"/>
    </reaction>
</comment>
<dbReference type="AlphaFoldDB" id="C3XJ28"/>
<organism evidence="6 7">
    <name type="scientific">Helicobacter bilis ATCC 43879</name>
    <dbReference type="NCBI Taxonomy" id="613026"/>
    <lineage>
        <taxon>Bacteria</taxon>
        <taxon>Pseudomonadati</taxon>
        <taxon>Campylobacterota</taxon>
        <taxon>Epsilonproteobacteria</taxon>
        <taxon>Campylobacterales</taxon>
        <taxon>Helicobacteraceae</taxon>
        <taxon>Helicobacter</taxon>
    </lineage>
</organism>
<dbReference type="SUPFAM" id="SSF55068">
    <property type="entry name" value="Peptide methionine sulfoxide reductase"/>
    <property type="match status" value="1"/>
</dbReference>
<protein>
    <recommendedName>
        <fullName evidence="4">Peptide methionine sulfoxide reductase MsrA</fullName>
        <shortName evidence="4">Protein-methionine-S-oxide reductase</shortName>
        <ecNumber evidence="4">1.8.4.11</ecNumber>
    </recommendedName>
    <alternativeName>
        <fullName evidence="4">Peptide-methionine (S)-S-oxide reductase</fullName>
        <shortName evidence="4">Peptide Met(O) reductase</shortName>
    </alternativeName>
</protein>
<dbReference type="GO" id="GO:0008113">
    <property type="term" value="F:peptide-methionine (S)-S-oxide reductase activity"/>
    <property type="evidence" value="ECO:0007669"/>
    <property type="project" value="UniProtKB-UniRule"/>
</dbReference>
<dbReference type="OrthoDB" id="4174719at2"/>
<dbReference type="RefSeq" id="WP_005219985.1">
    <property type="nucleotide sequence ID" value="NZ_KI392040.1"/>
</dbReference>
<comment type="catalytic activity">
    <reaction evidence="3 4">
        <text>[thioredoxin]-disulfide + L-methionine + H2O = L-methionine (S)-S-oxide + [thioredoxin]-dithiol</text>
        <dbReference type="Rhea" id="RHEA:19993"/>
        <dbReference type="Rhea" id="RHEA-COMP:10698"/>
        <dbReference type="Rhea" id="RHEA-COMP:10700"/>
        <dbReference type="ChEBI" id="CHEBI:15377"/>
        <dbReference type="ChEBI" id="CHEBI:29950"/>
        <dbReference type="ChEBI" id="CHEBI:50058"/>
        <dbReference type="ChEBI" id="CHEBI:57844"/>
        <dbReference type="ChEBI" id="CHEBI:58772"/>
        <dbReference type="EC" id="1.8.4.11"/>
    </reaction>
</comment>
<keyword evidence="7" id="KW-1185">Reference proteome</keyword>
<dbReference type="InterPro" id="IPR036509">
    <property type="entry name" value="Met_Sox_Rdtase_MsrA_sf"/>
</dbReference>
<comment type="caution">
    <text evidence="6">The sequence shown here is derived from an EMBL/GenBank/DDBJ whole genome shotgun (WGS) entry which is preliminary data.</text>
</comment>
<dbReference type="GO" id="GO:0033744">
    <property type="term" value="F:L-methionine:thioredoxin-disulfide S-oxidoreductase activity"/>
    <property type="evidence" value="ECO:0007669"/>
    <property type="project" value="RHEA"/>
</dbReference>
<gene>
    <name evidence="4" type="primary">msrA</name>
    <name evidence="6" type="ORF">HRAG_02074</name>
</gene>
<dbReference type="GO" id="GO:0034599">
    <property type="term" value="P:cellular response to oxidative stress"/>
    <property type="evidence" value="ECO:0007669"/>
    <property type="project" value="TreeGrafter"/>
</dbReference>
<evidence type="ECO:0000313" key="7">
    <source>
        <dbReference type="Proteomes" id="UP000005085"/>
    </source>
</evidence>
<reference evidence="6 7" key="1">
    <citation type="journal article" date="2014" name="Genome Announc.">
        <title>Draft genome sequences of six enterohepatic helicobacter species isolated from humans and one from rhesus macaques.</title>
        <authorList>
            <person name="Shen Z."/>
            <person name="Sheh A."/>
            <person name="Young S.K."/>
            <person name="Abouelliel A."/>
            <person name="Ward D.V."/>
            <person name="Earl A.M."/>
            <person name="Fox J.G."/>
        </authorList>
    </citation>
    <scope>NUCLEOTIDE SEQUENCE [LARGE SCALE GENOMIC DNA]</scope>
    <source>
        <strain evidence="6 7">ATCC 43879</strain>
    </source>
</reference>
<name>C3XJ28_9HELI</name>
<dbReference type="eggNOG" id="COG0225">
    <property type="taxonomic scope" value="Bacteria"/>
</dbReference>
<dbReference type="EC" id="1.8.4.11" evidence="4"/>
<dbReference type="Pfam" id="PF01625">
    <property type="entry name" value="PMSR"/>
    <property type="match status" value="1"/>
</dbReference>
<evidence type="ECO:0000256" key="4">
    <source>
        <dbReference type="HAMAP-Rule" id="MF_01401"/>
    </source>
</evidence>
<dbReference type="NCBIfam" id="TIGR00401">
    <property type="entry name" value="msrA"/>
    <property type="match status" value="1"/>
</dbReference>
<dbReference type="PANTHER" id="PTHR42799:SF2">
    <property type="entry name" value="MITOCHONDRIAL PEPTIDE METHIONINE SULFOXIDE REDUCTASE"/>
    <property type="match status" value="1"/>
</dbReference>
<evidence type="ECO:0000259" key="5">
    <source>
        <dbReference type="Pfam" id="PF01625"/>
    </source>
</evidence>
<dbReference type="GO" id="GO:0005737">
    <property type="term" value="C:cytoplasm"/>
    <property type="evidence" value="ECO:0007669"/>
    <property type="project" value="TreeGrafter"/>
</dbReference>
<comment type="similarity">
    <text evidence="4">Belongs to the MsrA Met sulfoxide reductase family.</text>
</comment>
<dbReference type="PANTHER" id="PTHR42799">
    <property type="entry name" value="MITOCHONDRIAL PEPTIDE METHIONINE SULFOXIDE REDUCTASE"/>
    <property type="match status" value="1"/>
</dbReference>
<dbReference type="Gene3D" id="3.30.1060.10">
    <property type="entry name" value="Peptide methionine sulphoxide reductase MsrA"/>
    <property type="match status" value="1"/>
</dbReference>